<reference evidence="2" key="1">
    <citation type="submission" date="2021-01" db="EMBL/GenBank/DDBJ databases">
        <title>Adiantum capillus-veneris genome.</title>
        <authorList>
            <person name="Fang Y."/>
            <person name="Liao Q."/>
        </authorList>
    </citation>
    <scope>NUCLEOTIDE SEQUENCE</scope>
    <source>
        <strain evidence="2">H3</strain>
        <tissue evidence="2">Leaf</tissue>
    </source>
</reference>
<dbReference type="InterPro" id="IPR008579">
    <property type="entry name" value="UGlyAH_Cupin_dom"/>
</dbReference>
<dbReference type="Gene3D" id="2.60.120.10">
    <property type="entry name" value="Jelly Rolls"/>
    <property type="match status" value="1"/>
</dbReference>
<organism evidence="2 3">
    <name type="scientific">Adiantum capillus-veneris</name>
    <name type="common">Maidenhair fern</name>
    <dbReference type="NCBI Taxonomy" id="13818"/>
    <lineage>
        <taxon>Eukaryota</taxon>
        <taxon>Viridiplantae</taxon>
        <taxon>Streptophyta</taxon>
        <taxon>Embryophyta</taxon>
        <taxon>Tracheophyta</taxon>
        <taxon>Polypodiopsida</taxon>
        <taxon>Polypodiidae</taxon>
        <taxon>Polypodiales</taxon>
        <taxon>Pteridineae</taxon>
        <taxon>Pteridaceae</taxon>
        <taxon>Vittarioideae</taxon>
        <taxon>Adiantum</taxon>
    </lineage>
</organism>
<proteinExistence type="predicted"/>
<dbReference type="PANTHER" id="PTHR33271">
    <property type="entry name" value="OS04G0445200 PROTEIN"/>
    <property type="match status" value="1"/>
</dbReference>
<dbReference type="Pfam" id="PF05899">
    <property type="entry name" value="Cupin_3"/>
    <property type="match status" value="1"/>
</dbReference>
<dbReference type="InterPro" id="IPR014710">
    <property type="entry name" value="RmlC-like_jellyroll"/>
</dbReference>
<evidence type="ECO:0000313" key="3">
    <source>
        <dbReference type="Proteomes" id="UP000886520"/>
    </source>
</evidence>
<dbReference type="AlphaFoldDB" id="A0A9D4UGH2"/>
<evidence type="ECO:0000259" key="1">
    <source>
        <dbReference type="Pfam" id="PF05899"/>
    </source>
</evidence>
<feature type="domain" description="(S)-ureidoglycine aminohydrolase cupin" evidence="1">
    <location>
        <begin position="56"/>
        <end position="129"/>
    </location>
</feature>
<sequence length="139" mass="16187">MALSAPQHLTGTTLKVSAIPPGNSRGGQVVFARERPPVEKLYRLYVERNITKERAEELGVQRWRRWESGKSEHDFGWQVDEQVFITKGCLQVKPLDCPDSAYFYAGDLVRFPKWFEATLFIEKDYEHRYRFLAYGEGEV</sequence>
<dbReference type="OrthoDB" id="733648at2759"/>
<name>A0A9D4UGH2_ADICA</name>
<dbReference type="PANTHER" id="PTHR33271:SF7">
    <property type="entry name" value="PLASTID TRANSCRIPTIONALLY ACTIVE 18"/>
    <property type="match status" value="1"/>
</dbReference>
<evidence type="ECO:0000313" key="2">
    <source>
        <dbReference type="EMBL" id="KAI5067483.1"/>
    </source>
</evidence>
<accession>A0A9D4UGH2</accession>
<comment type="caution">
    <text evidence="2">The sequence shown here is derived from an EMBL/GenBank/DDBJ whole genome shotgun (WGS) entry which is preliminary data.</text>
</comment>
<protein>
    <recommendedName>
        <fullName evidence="1">(S)-ureidoglycine aminohydrolase cupin domain-containing protein</fullName>
    </recommendedName>
</protein>
<dbReference type="Proteomes" id="UP000886520">
    <property type="component" value="Chromosome 17"/>
</dbReference>
<dbReference type="EMBL" id="JABFUD020000017">
    <property type="protein sequence ID" value="KAI5067483.1"/>
    <property type="molecule type" value="Genomic_DNA"/>
</dbReference>
<keyword evidence="3" id="KW-1185">Reference proteome</keyword>
<gene>
    <name evidence="2" type="ORF">GOP47_0018011</name>
</gene>